<organism evidence="1 2">
    <name type="scientific">Paramylibacter ulvae</name>
    <dbReference type="NCBI Taxonomy" id="1651968"/>
    <lineage>
        <taxon>Bacteria</taxon>
        <taxon>Pseudomonadati</taxon>
        <taxon>Pseudomonadota</taxon>
        <taxon>Alphaproteobacteria</taxon>
        <taxon>Rhodobacterales</taxon>
        <taxon>Paracoccaceae</taxon>
        <taxon>Paramylibacter</taxon>
    </lineage>
</organism>
<evidence type="ECO:0000313" key="1">
    <source>
        <dbReference type="EMBL" id="GHA52196.1"/>
    </source>
</evidence>
<name>A0ABQ3D053_9RHOB</name>
<sequence length="79" mass="9231">MVIKADFNHEQHPSAVVNDLRTWWSFKENVEQDSTQAIGFLDLFAGDQPEWTMRGLFKSGQINSVAKRFYTRDKPEEIK</sequence>
<reference evidence="2" key="1">
    <citation type="journal article" date="2019" name="Int. J. Syst. Evol. Microbiol.">
        <title>The Global Catalogue of Microorganisms (GCM) 10K type strain sequencing project: providing services to taxonomists for standard genome sequencing and annotation.</title>
        <authorList>
            <consortium name="The Broad Institute Genomics Platform"/>
            <consortium name="The Broad Institute Genome Sequencing Center for Infectious Disease"/>
            <person name="Wu L."/>
            <person name="Ma J."/>
        </authorList>
    </citation>
    <scope>NUCLEOTIDE SEQUENCE [LARGE SCALE GENOMIC DNA]</scope>
    <source>
        <strain evidence="2">KCTC 32465</strain>
    </source>
</reference>
<comment type="caution">
    <text evidence="1">The sequence shown here is derived from an EMBL/GenBank/DDBJ whole genome shotgun (WGS) entry which is preliminary data.</text>
</comment>
<dbReference type="RefSeq" id="WP_189640277.1">
    <property type="nucleotide sequence ID" value="NZ_BMZF01000004.1"/>
</dbReference>
<dbReference type="Proteomes" id="UP000634455">
    <property type="component" value="Unassembled WGS sequence"/>
</dbReference>
<accession>A0ABQ3D053</accession>
<protein>
    <submittedName>
        <fullName evidence="1">Uncharacterized protein</fullName>
    </submittedName>
</protein>
<gene>
    <name evidence="1" type="ORF">GCM10008927_16930</name>
</gene>
<evidence type="ECO:0000313" key="2">
    <source>
        <dbReference type="Proteomes" id="UP000634455"/>
    </source>
</evidence>
<keyword evidence="2" id="KW-1185">Reference proteome</keyword>
<dbReference type="EMBL" id="BMZF01000004">
    <property type="protein sequence ID" value="GHA52196.1"/>
    <property type="molecule type" value="Genomic_DNA"/>
</dbReference>
<proteinExistence type="predicted"/>